<gene>
    <name evidence="1" type="ORF">FC695_39235</name>
</gene>
<dbReference type="Proteomes" id="UP000308444">
    <property type="component" value="Unassembled WGS sequence"/>
</dbReference>
<evidence type="ECO:0000313" key="1">
    <source>
        <dbReference type="EMBL" id="TKI86710.1"/>
    </source>
</evidence>
<accession>A0A9X9A1C3</accession>
<feature type="non-terminal residue" evidence="1">
    <location>
        <position position="26"/>
    </location>
</feature>
<sequence>MLTRRGNMHYRTLGKTGITVSEIGFG</sequence>
<organism evidence="1 2">
    <name type="scientific">Bacillus cereus</name>
    <dbReference type="NCBI Taxonomy" id="1396"/>
    <lineage>
        <taxon>Bacteria</taxon>
        <taxon>Bacillati</taxon>
        <taxon>Bacillota</taxon>
        <taxon>Bacilli</taxon>
        <taxon>Bacillales</taxon>
        <taxon>Bacillaceae</taxon>
        <taxon>Bacillus</taxon>
        <taxon>Bacillus cereus group</taxon>
    </lineage>
</organism>
<reference evidence="1 2" key="1">
    <citation type="journal article" date="2019" name="Environ. Microbiol.">
        <title>An active ?-lactamase is a part of an orchestrated cell wall stress resistance network of Bacillus subtilis and related rhizosphere species.</title>
        <authorList>
            <person name="Bucher T."/>
            <person name="Keren-Paz A."/>
            <person name="Hausser J."/>
            <person name="Olender T."/>
            <person name="Cytryn E."/>
            <person name="Kolodkin-Gal I."/>
        </authorList>
    </citation>
    <scope>NUCLEOTIDE SEQUENCE [LARGE SCALE GENOMIC DNA]</scope>
    <source>
        <strain evidence="1 2">I32</strain>
    </source>
</reference>
<proteinExistence type="predicted"/>
<dbReference type="EMBL" id="SZOH01004313">
    <property type="protein sequence ID" value="TKI86710.1"/>
    <property type="molecule type" value="Genomic_DNA"/>
</dbReference>
<name>A0A9X9A1C3_BACCE</name>
<comment type="caution">
    <text evidence="1">The sequence shown here is derived from an EMBL/GenBank/DDBJ whole genome shotgun (WGS) entry which is preliminary data.</text>
</comment>
<evidence type="ECO:0000313" key="2">
    <source>
        <dbReference type="Proteomes" id="UP000308444"/>
    </source>
</evidence>
<protein>
    <submittedName>
        <fullName evidence="1">Aldo/keto reductase</fullName>
    </submittedName>
</protein>
<dbReference type="AlphaFoldDB" id="A0A9X9A1C3"/>